<evidence type="ECO:0000313" key="6">
    <source>
        <dbReference type="Proteomes" id="UP000694864"/>
    </source>
</evidence>
<organism evidence="6 7">
    <name type="scientific">Camelina sativa</name>
    <name type="common">False flax</name>
    <name type="synonym">Myagrum sativum</name>
    <dbReference type="NCBI Taxonomy" id="90675"/>
    <lineage>
        <taxon>Eukaryota</taxon>
        <taxon>Viridiplantae</taxon>
        <taxon>Streptophyta</taxon>
        <taxon>Embryophyta</taxon>
        <taxon>Tracheophyta</taxon>
        <taxon>Spermatophyta</taxon>
        <taxon>Magnoliopsida</taxon>
        <taxon>eudicotyledons</taxon>
        <taxon>Gunneridae</taxon>
        <taxon>Pentapetalae</taxon>
        <taxon>rosids</taxon>
        <taxon>malvids</taxon>
        <taxon>Brassicales</taxon>
        <taxon>Brassicaceae</taxon>
        <taxon>Camelineae</taxon>
        <taxon>Camelina</taxon>
    </lineage>
</organism>
<reference evidence="6" key="1">
    <citation type="journal article" date="2014" name="Nat. Commun.">
        <title>The emerging biofuel crop Camelina sativa retains a highly undifferentiated hexaploid genome structure.</title>
        <authorList>
            <person name="Kagale S."/>
            <person name="Koh C."/>
            <person name="Nixon J."/>
            <person name="Bollina V."/>
            <person name="Clarke W.E."/>
            <person name="Tuteja R."/>
            <person name="Spillane C."/>
            <person name="Robinson S.J."/>
            <person name="Links M.G."/>
            <person name="Clarke C."/>
            <person name="Higgins E.E."/>
            <person name="Huebert T."/>
            <person name="Sharpe A.G."/>
            <person name="Parkin I.A."/>
        </authorList>
    </citation>
    <scope>NUCLEOTIDE SEQUENCE [LARGE SCALE GENOMIC DNA]</scope>
    <source>
        <strain evidence="6">cv. DH55</strain>
    </source>
</reference>
<evidence type="ECO:0000259" key="5">
    <source>
        <dbReference type="SMART" id="SM00835"/>
    </source>
</evidence>
<feature type="compositionally biased region" description="Basic and acidic residues" evidence="3">
    <location>
        <begin position="481"/>
        <end position="748"/>
    </location>
</feature>
<dbReference type="SMART" id="SM00835">
    <property type="entry name" value="Cupin_1"/>
    <property type="match status" value="1"/>
</dbReference>
<comment type="function">
    <text evidence="1">Seed storage protein.</text>
</comment>
<proteinExistence type="predicted"/>
<sequence>MQQTMSRSTLLPLSVFVYLITFLCTQSFPDQNGLVSSSFSSPLLVKRDQRTPIVTTEFGEISAVQIGDGYHLQFITLEPNALLLPLLLHSDMVLFVHTGSGTLNWVEEESERTLELRRGDVYRLRSGSVFYVHSDFERDEVQEKLTVYAIFDVGKCLNDLCLGAYSSIRDLVLGFDDSTLRSAFAVHGDVLRKIRGAAKPPLIINALPKNRTQGSEEDKWKSRLVRLFVGVEDVADHLAMKPIVDANKKKRRTFNVFESDPDFENNNGRSIVVDDKDLDALKGSRFGVFMVNLTEGSMMAPHWNPSACEISIVLQGEGMIRVVNQQSLSSCKNNSNSERFMVEEGDVFVVPKFHPMAQMSFENSSFVFMGFSTSVKTNHPQFLVGQSSVLKVLDREILAVSFNLNNETIKGLLEAQKESVILDCVSCAEGELAKLTREIEERERREEEEIERKRKEAEERKREEEEKRRREEEEAERRRKEEEARRREEERKREEEKRRREEEEAERRRKEEEEARRREEERKREEEEAKRREEERKKREEEAEEARQREEEREREEEKAKRQEEERRRREEEEKEARKREEEREKEEEMAKKREEERQQREREEVERKKREEEARKREEEMAKRREEQERKRREEEEMAKRREQERQRKEKEEVERKRREEEAMRREEERKKEEEAARRAEEERRKREEEMGKRREQERQRKEKEEVERKRREEEAMRREEERKKEEEAARRAEEERRKREEEEAKRRWPPQPQPPFSTVGNMAGVS</sequence>
<feature type="region of interest" description="Disordered" evidence="3">
    <location>
        <begin position="481"/>
        <end position="768"/>
    </location>
</feature>
<dbReference type="PANTHER" id="PTHR31189">
    <property type="entry name" value="OS03G0336100 PROTEIN-RELATED"/>
    <property type="match status" value="1"/>
</dbReference>
<dbReference type="InterPro" id="IPR050253">
    <property type="entry name" value="Seed_Storage-Functional"/>
</dbReference>
<dbReference type="InterPro" id="IPR014710">
    <property type="entry name" value="RmlC-like_jellyroll"/>
</dbReference>
<reference evidence="7" key="2">
    <citation type="submission" date="2025-08" db="UniProtKB">
        <authorList>
            <consortium name="RefSeq"/>
        </authorList>
    </citation>
    <scope>IDENTIFICATION</scope>
    <source>
        <tissue evidence="7">Leaf</tissue>
    </source>
</reference>
<name>A0ABM1RAT0_CAMSA</name>
<dbReference type="InterPro" id="IPR006045">
    <property type="entry name" value="Cupin_1"/>
</dbReference>
<feature type="chain" id="PRO_5045036249" evidence="4">
    <location>
        <begin position="28"/>
        <end position="768"/>
    </location>
</feature>
<dbReference type="Proteomes" id="UP000694864">
    <property type="component" value="Chromosome 19"/>
</dbReference>
<evidence type="ECO:0000256" key="2">
    <source>
        <dbReference type="ARBA" id="ARBA00022729"/>
    </source>
</evidence>
<dbReference type="SUPFAM" id="SSF51182">
    <property type="entry name" value="RmlC-like cupins"/>
    <property type="match status" value="1"/>
</dbReference>
<keyword evidence="6" id="KW-1185">Reference proteome</keyword>
<dbReference type="PANTHER" id="PTHR31189:SF7">
    <property type="entry name" value="OS03G0197300 PROTEIN"/>
    <property type="match status" value="1"/>
</dbReference>
<keyword evidence="2 4" id="KW-0732">Signal</keyword>
<evidence type="ECO:0000256" key="3">
    <source>
        <dbReference type="SAM" id="MobiDB-lite"/>
    </source>
</evidence>
<feature type="signal peptide" evidence="4">
    <location>
        <begin position="1"/>
        <end position="27"/>
    </location>
</feature>
<dbReference type="CDD" id="cd02245">
    <property type="entry name" value="cupin_7S_vicilin-like_C"/>
    <property type="match status" value="1"/>
</dbReference>
<evidence type="ECO:0000256" key="1">
    <source>
        <dbReference type="ARBA" id="ARBA00003839"/>
    </source>
</evidence>
<dbReference type="InterPro" id="IPR011051">
    <property type="entry name" value="RmlC_Cupin_sf"/>
</dbReference>
<dbReference type="RefSeq" id="XP_019096118.1">
    <property type="nucleotide sequence ID" value="XM_019240573.1"/>
</dbReference>
<dbReference type="CDD" id="cd02244">
    <property type="entry name" value="cupin_7S_vicilin-like_N"/>
    <property type="match status" value="1"/>
</dbReference>
<gene>
    <name evidence="7" type="primary">LOC104767212</name>
</gene>
<feature type="domain" description="Cupin type-1" evidence="5">
    <location>
        <begin position="254"/>
        <end position="410"/>
    </location>
</feature>
<accession>A0ABM1RAT0</accession>
<protein>
    <submittedName>
        <fullName evidence="7">Vicilin-like seed storage protein At2g18540</fullName>
    </submittedName>
</protein>
<evidence type="ECO:0000313" key="7">
    <source>
        <dbReference type="RefSeq" id="XP_019096118.1"/>
    </source>
</evidence>
<dbReference type="GeneID" id="104767212"/>
<evidence type="ECO:0000256" key="4">
    <source>
        <dbReference type="SAM" id="SignalP"/>
    </source>
</evidence>
<dbReference type="Pfam" id="PF00190">
    <property type="entry name" value="Cupin_1"/>
    <property type="match status" value="1"/>
</dbReference>
<dbReference type="Gene3D" id="2.60.120.10">
    <property type="entry name" value="Jelly Rolls"/>
    <property type="match status" value="2"/>
</dbReference>